<sequence length="65" mass="7333">MSLTELEKEVENLDSSDFEAFTKWIDAYAAKRWDAQFEQDVAAGKLDKLGKKADLAFESGQCTEL</sequence>
<dbReference type="RefSeq" id="WP_308952709.1">
    <property type="nucleotide sequence ID" value="NZ_JARXHW010000170.1"/>
</dbReference>
<organism evidence="1 2">
    <name type="scientific">Thalassobacterium maritimum</name>
    <dbReference type="NCBI Taxonomy" id="3041265"/>
    <lineage>
        <taxon>Bacteria</taxon>
        <taxon>Pseudomonadati</taxon>
        <taxon>Verrucomicrobiota</taxon>
        <taxon>Opitutia</taxon>
        <taxon>Puniceicoccales</taxon>
        <taxon>Coraliomargaritaceae</taxon>
        <taxon>Thalassobacterium</taxon>
    </lineage>
</organism>
<protein>
    <submittedName>
        <fullName evidence="1">Uncharacterized protein</fullName>
    </submittedName>
</protein>
<proteinExistence type="predicted"/>
<reference evidence="1 2" key="1">
    <citation type="submission" date="2023-04" db="EMBL/GenBank/DDBJ databases">
        <title>A novel bacteria isolated from coastal sediment.</title>
        <authorList>
            <person name="Liu X.-J."/>
            <person name="Du Z.-J."/>
        </authorList>
    </citation>
    <scope>NUCLEOTIDE SEQUENCE [LARGE SCALE GENOMIC DNA]</scope>
    <source>
        <strain evidence="1 2">SDUM461003</strain>
    </source>
</reference>
<dbReference type="Proteomes" id="UP001225316">
    <property type="component" value="Unassembled WGS sequence"/>
</dbReference>
<comment type="caution">
    <text evidence="1">The sequence shown here is derived from an EMBL/GenBank/DDBJ whole genome shotgun (WGS) entry which is preliminary data.</text>
</comment>
<dbReference type="EMBL" id="JARXHW010000170">
    <property type="protein sequence ID" value="MDQ8209791.1"/>
    <property type="molecule type" value="Genomic_DNA"/>
</dbReference>
<evidence type="ECO:0000313" key="2">
    <source>
        <dbReference type="Proteomes" id="UP001225316"/>
    </source>
</evidence>
<keyword evidence="2" id="KW-1185">Reference proteome</keyword>
<gene>
    <name evidence="1" type="ORF">QEH52_19890</name>
</gene>
<name>A0ABU1B068_9BACT</name>
<evidence type="ECO:0000313" key="1">
    <source>
        <dbReference type="EMBL" id="MDQ8209791.1"/>
    </source>
</evidence>
<accession>A0ABU1B068</accession>